<organism evidence="8 9">
    <name type="scientific">Nocardiopsis coralli</name>
    <dbReference type="NCBI Taxonomy" id="2772213"/>
    <lineage>
        <taxon>Bacteria</taxon>
        <taxon>Bacillati</taxon>
        <taxon>Actinomycetota</taxon>
        <taxon>Actinomycetes</taxon>
        <taxon>Streptosporangiales</taxon>
        <taxon>Nocardiopsidaceae</taxon>
        <taxon>Nocardiopsis</taxon>
    </lineage>
</organism>
<dbReference type="SUPFAM" id="SSF88946">
    <property type="entry name" value="Sigma2 domain of RNA polymerase sigma factors"/>
    <property type="match status" value="1"/>
</dbReference>
<keyword evidence="1" id="KW-0805">Transcription regulation</keyword>
<dbReference type="NCBIfam" id="TIGR02937">
    <property type="entry name" value="sigma70-ECF"/>
    <property type="match status" value="1"/>
</dbReference>
<dbReference type="SUPFAM" id="SSF88659">
    <property type="entry name" value="Sigma3 and sigma4 domains of RNA polymerase sigma factors"/>
    <property type="match status" value="2"/>
</dbReference>
<feature type="domain" description="RNA polymerase sigma-70 region 4" evidence="7">
    <location>
        <begin position="219"/>
        <end position="266"/>
    </location>
</feature>
<accession>A0ABR9P3D1</accession>
<evidence type="ECO:0000259" key="6">
    <source>
        <dbReference type="Pfam" id="PF04542"/>
    </source>
</evidence>
<keyword evidence="3" id="KW-0238">DNA-binding</keyword>
<dbReference type="Proteomes" id="UP000806528">
    <property type="component" value="Unassembled WGS sequence"/>
</dbReference>
<gene>
    <name evidence="8" type="ORF">IDM40_06295</name>
</gene>
<evidence type="ECO:0000313" key="8">
    <source>
        <dbReference type="EMBL" id="MBE2998317.1"/>
    </source>
</evidence>
<proteinExistence type="predicted"/>
<dbReference type="InterPro" id="IPR013325">
    <property type="entry name" value="RNA_pol_sigma_r2"/>
</dbReference>
<dbReference type="PANTHER" id="PTHR30385">
    <property type="entry name" value="SIGMA FACTOR F FLAGELLAR"/>
    <property type="match status" value="1"/>
</dbReference>
<protein>
    <submittedName>
        <fullName evidence="8">Sigma-70 family RNA polymerase sigma factor</fullName>
    </submittedName>
</protein>
<feature type="region of interest" description="Disordered" evidence="5">
    <location>
        <begin position="180"/>
        <end position="203"/>
    </location>
</feature>
<dbReference type="PANTHER" id="PTHR30385:SF4">
    <property type="entry name" value="RNA POLYMERASE SIGMA-E FACTOR"/>
    <property type="match status" value="1"/>
</dbReference>
<dbReference type="InterPro" id="IPR036388">
    <property type="entry name" value="WH-like_DNA-bd_sf"/>
</dbReference>
<sequence>MMAMREARTDTRNPVPQPRRPSEPVNGETLLADLVRVGSDERAAGRLRARIVQMYRPVVAREALRYRNRGVDSEELLQVGSLAMMKAIQGFDPSRGSRFVSYLLPMVSGEIKRHFRDTQWAVHVPRNWRDQRGALIRFVADFVHEHAREPTQSEIGAHFDLDPSETGAFINATSAYSAASLDTPRGTDEEGNEVPLASTIGSRDPDVESVVDRELLRDALSRLSQRERRAVVLSYFGELSQTTIAGYLGCSQMQVSRIIRAALDRMHAEFTDEE</sequence>
<evidence type="ECO:0000256" key="1">
    <source>
        <dbReference type="ARBA" id="ARBA00023015"/>
    </source>
</evidence>
<dbReference type="InterPro" id="IPR007627">
    <property type="entry name" value="RNA_pol_sigma70_r2"/>
</dbReference>
<feature type="compositionally biased region" description="Basic and acidic residues" evidence="5">
    <location>
        <begin position="1"/>
        <end position="11"/>
    </location>
</feature>
<evidence type="ECO:0000256" key="4">
    <source>
        <dbReference type="ARBA" id="ARBA00023163"/>
    </source>
</evidence>
<dbReference type="InterPro" id="IPR007630">
    <property type="entry name" value="RNA_pol_sigma70_r4"/>
</dbReference>
<keyword evidence="2" id="KW-0731">Sigma factor</keyword>
<dbReference type="EMBL" id="JADBGI010000004">
    <property type="protein sequence ID" value="MBE2998317.1"/>
    <property type="molecule type" value="Genomic_DNA"/>
</dbReference>
<dbReference type="InterPro" id="IPR014284">
    <property type="entry name" value="RNA_pol_sigma-70_dom"/>
</dbReference>
<evidence type="ECO:0000313" key="9">
    <source>
        <dbReference type="Proteomes" id="UP000806528"/>
    </source>
</evidence>
<evidence type="ECO:0000259" key="7">
    <source>
        <dbReference type="Pfam" id="PF04545"/>
    </source>
</evidence>
<feature type="region of interest" description="Disordered" evidence="5">
    <location>
        <begin position="1"/>
        <end position="26"/>
    </location>
</feature>
<evidence type="ECO:0000256" key="3">
    <source>
        <dbReference type="ARBA" id="ARBA00023125"/>
    </source>
</evidence>
<dbReference type="Gene3D" id="1.20.120.1810">
    <property type="match status" value="1"/>
</dbReference>
<evidence type="ECO:0000256" key="5">
    <source>
        <dbReference type="SAM" id="MobiDB-lite"/>
    </source>
</evidence>
<dbReference type="Gene3D" id="1.10.10.10">
    <property type="entry name" value="Winged helix-like DNA-binding domain superfamily/Winged helix DNA-binding domain"/>
    <property type="match status" value="2"/>
</dbReference>
<evidence type="ECO:0000256" key="2">
    <source>
        <dbReference type="ARBA" id="ARBA00023082"/>
    </source>
</evidence>
<dbReference type="InterPro" id="IPR013324">
    <property type="entry name" value="RNA_pol_sigma_r3/r4-like"/>
</dbReference>
<keyword evidence="4" id="KW-0804">Transcription</keyword>
<keyword evidence="9" id="KW-1185">Reference proteome</keyword>
<dbReference type="Pfam" id="PF04545">
    <property type="entry name" value="Sigma70_r4"/>
    <property type="match status" value="1"/>
</dbReference>
<comment type="caution">
    <text evidence="8">The sequence shown here is derived from an EMBL/GenBank/DDBJ whole genome shotgun (WGS) entry which is preliminary data.</text>
</comment>
<reference evidence="8 9" key="1">
    <citation type="submission" date="2020-09" db="EMBL/GenBank/DDBJ databases">
        <title>Diversity and distribution of actinomycetes associated with coral in the coast of Hainan.</title>
        <authorList>
            <person name="Li F."/>
        </authorList>
    </citation>
    <scope>NUCLEOTIDE SEQUENCE [LARGE SCALE GENOMIC DNA]</scope>
    <source>
        <strain evidence="8 9">HNM0947</strain>
    </source>
</reference>
<name>A0ABR9P3D1_9ACTN</name>
<feature type="domain" description="RNA polymerase sigma-70 region 2" evidence="6">
    <location>
        <begin position="52"/>
        <end position="120"/>
    </location>
</feature>
<dbReference type="CDD" id="cd06171">
    <property type="entry name" value="Sigma70_r4"/>
    <property type="match status" value="1"/>
</dbReference>
<dbReference type="Pfam" id="PF04542">
    <property type="entry name" value="Sigma70_r2"/>
    <property type="match status" value="1"/>
</dbReference>